<evidence type="ECO:0000313" key="5">
    <source>
        <dbReference type="EMBL" id="MBB4680045.1"/>
    </source>
</evidence>
<keyword evidence="6" id="KW-1185">Reference proteome</keyword>
<dbReference type="GO" id="GO:0003677">
    <property type="term" value="F:DNA binding"/>
    <property type="evidence" value="ECO:0007669"/>
    <property type="project" value="UniProtKB-KW"/>
</dbReference>
<dbReference type="Gene3D" id="1.10.10.10">
    <property type="entry name" value="Winged helix-like DNA-binding domain superfamily/Winged helix DNA-binding domain"/>
    <property type="match status" value="1"/>
</dbReference>
<organism evidence="5 6">
    <name type="scientific">Crossiella cryophila</name>
    <dbReference type="NCBI Taxonomy" id="43355"/>
    <lineage>
        <taxon>Bacteria</taxon>
        <taxon>Bacillati</taxon>
        <taxon>Actinomycetota</taxon>
        <taxon>Actinomycetes</taxon>
        <taxon>Pseudonocardiales</taxon>
        <taxon>Pseudonocardiaceae</taxon>
        <taxon>Crossiella</taxon>
    </lineage>
</organism>
<dbReference type="SUPFAM" id="SSF46785">
    <property type="entry name" value="Winged helix' DNA-binding domain"/>
    <property type="match status" value="1"/>
</dbReference>
<accession>A0A7W7FWH1</accession>
<dbReference type="InterPro" id="IPR011711">
    <property type="entry name" value="GntR_C"/>
</dbReference>
<dbReference type="PANTHER" id="PTHR43537">
    <property type="entry name" value="TRANSCRIPTIONAL REGULATOR, GNTR FAMILY"/>
    <property type="match status" value="1"/>
</dbReference>
<keyword evidence="5" id="KW-0670">Pyruvate</keyword>
<keyword evidence="2" id="KW-0238">DNA-binding</keyword>
<dbReference type="InterPro" id="IPR008920">
    <property type="entry name" value="TF_FadR/GntR_C"/>
</dbReference>
<dbReference type="InterPro" id="IPR036388">
    <property type="entry name" value="WH-like_DNA-bd_sf"/>
</dbReference>
<evidence type="ECO:0000256" key="1">
    <source>
        <dbReference type="ARBA" id="ARBA00023015"/>
    </source>
</evidence>
<dbReference type="AlphaFoldDB" id="A0A7W7FWH1"/>
<proteinExistence type="predicted"/>
<sequence length="236" mass="25813">MTSVPDRIADDIEREILAQRLDSGARFALRTELIERFGVSASAMNEALRILRERGVVQVKPGAQGGVFIAQPPPQVRLGVLDLWFRGLQVDAVELFEARSALEDSLSGVAAERATPADARDLDWALEELRERRADPRLYLEATMRFHGVIARAARIPVLAGMYESVVTLLRGALVRAEFAVPDAQAALARNIEVHARLAKAIAAGDREALAAALADHRVDLVRLGQPDRSPGRDSR</sequence>
<evidence type="ECO:0000313" key="6">
    <source>
        <dbReference type="Proteomes" id="UP000533598"/>
    </source>
</evidence>
<feature type="domain" description="HTH gntR-type" evidence="4">
    <location>
        <begin position="2"/>
        <end position="72"/>
    </location>
</feature>
<name>A0A7W7FWH1_9PSEU</name>
<keyword evidence="1" id="KW-0805">Transcription regulation</keyword>
<dbReference type="InterPro" id="IPR036390">
    <property type="entry name" value="WH_DNA-bd_sf"/>
</dbReference>
<dbReference type="InterPro" id="IPR000524">
    <property type="entry name" value="Tscrpt_reg_HTH_GntR"/>
</dbReference>
<dbReference type="SUPFAM" id="SSF48008">
    <property type="entry name" value="GntR ligand-binding domain-like"/>
    <property type="match status" value="1"/>
</dbReference>
<dbReference type="EMBL" id="JACHMH010000001">
    <property type="protein sequence ID" value="MBB4680045.1"/>
    <property type="molecule type" value="Genomic_DNA"/>
</dbReference>
<protein>
    <submittedName>
        <fullName evidence="5">GntR family transcriptional repressor for pyruvate dehydrogenase complex</fullName>
    </submittedName>
</protein>
<dbReference type="GO" id="GO:0003700">
    <property type="term" value="F:DNA-binding transcription factor activity"/>
    <property type="evidence" value="ECO:0007669"/>
    <property type="project" value="InterPro"/>
</dbReference>
<dbReference type="PROSITE" id="PS50949">
    <property type="entry name" value="HTH_GNTR"/>
    <property type="match status" value="1"/>
</dbReference>
<dbReference type="Proteomes" id="UP000533598">
    <property type="component" value="Unassembled WGS sequence"/>
</dbReference>
<evidence type="ECO:0000256" key="3">
    <source>
        <dbReference type="ARBA" id="ARBA00023163"/>
    </source>
</evidence>
<evidence type="ECO:0000259" key="4">
    <source>
        <dbReference type="PROSITE" id="PS50949"/>
    </source>
</evidence>
<evidence type="ECO:0000256" key="2">
    <source>
        <dbReference type="ARBA" id="ARBA00023125"/>
    </source>
</evidence>
<dbReference type="SMART" id="SM00345">
    <property type="entry name" value="HTH_GNTR"/>
    <property type="match status" value="1"/>
</dbReference>
<dbReference type="RefSeq" id="WP_185005723.1">
    <property type="nucleotide sequence ID" value="NZ_BAAAUI010000019.1"/>
</dbReference>
<keyword evidence="3" id="KW-0804">Transcription</keyword>
<comment type="caution">
    <text evidence="5">The sequence shown here is derived from an EMBL/GenBank/DDBJ whole genome shotgun (WGS) entry which is preliminary data.</text>
</comment>
<dbReference type="PANTHER" id="PTHR43537:SF5">
    <property type="entry name" value="UXU OPERON TRANSCRIPTIONAL REGULATOR"/>
    <property type="match status" value="1"/>
</dbReference>
<dbReference type="Pfam" id="PF00392">
    <property type="entry name" value="GntR"/>
    <property type="match status" value="1"/>
</dbReference>
<dbReference type="SMART" id="SM00895">
    <property type="entry name" value="FCD"/>
    <property type="match status" value="1"/>
</dbReference>
<reference evidence="5 6" key="1">
    <citation type="submission" date="2020-08" db="EMBL/GenBank/DDBJ databases">
        <title>Sequencing the genomes of 1000 actinobacteria strains.</title>
        <authorList>
            <person name="Klenk H.-P."/>
        </authorList>
    </citation>
    <scope>NUCLEOTIDE SEQUENCE [LARGE SCALE GENOMIC DNA]</scope>
    <source>
        <strain evidence="5 6">DSM 44230</strain>
    </source>
</reference>
<dbReference type="Gene3D" id="1.20.120.530">
    <property type="entry name" value="GntR ligand-binding domain-like"/>
    <property type="match status" value="1"/>
</dbReference>
<gene>
    <name evidence="5" type="ORF">HNR67_006163</name>
</gene>
<dbReference type="Pfam" id="PF07729">
    <property type="entry name" value="FCD"/>
    <property type="match status" value="1"/>
</dbReference>